<keyword evidence="1" id="KW-0732">Signal</keyword>
<feature type="signal peptide" evidence="1">
    <location>
        <begin position="1"/>
        <end position="20"/>
    </location>
</feature>
<organism evidence="2 3">
    <name type="scientific">Jeongeupia chitinilytica</name>
    <dbReference type="NCBI Taxonomy" id="1041641"/>
    <lineage>
        <taxon>Bacteria</taxon>
        <taxon>Pseudomonadati</taxon>
        <taxon>Pseudomonadota</taxon>
        <taxon>Betaproteobacteria</taxon>
        <taxon>Neisseriales</taxon>
        <taxon>Chitinibacteraceae</taxon>
        <taxon>Jeongeupia</taxon>
    </lineage>
</organism>
<feature type="chain" id="PRO_5045910735" description="Lipoprotein" evidence="1">
    <location>
        <begin position="21"/>
        <end position="145"/>
    </location>
</feature>
<dbReference type="Proteomes" id="UP000604737">
    <property type="component" value="Unassembled WGS sequence"/>
</dbReference>
<dbReference type="RefSeq" id="WP_189461228.1">
    <property type="nucleotide sequence ID" value="NZ_BMYO01000006.1"/>
</dbReference>
<name>A0ABQ3H132_9NEIS</name>
<evidence type="ECO:0000256" key="1">
    <source>
        <dbReference type="SAM" id="SignalP"/>
    </source>
</evidence>
<proteinExistence type="predicted"/>
<evidence type="ECO:0008006" key="4">
    <source>
        <dbReference type="Google" id="ProtNLM"/>
    </source>
</evidence>
<evidence type="ECO:0000313" key="3">
    <source>
        <dbReference type="Proteomes" id="UP000604737"/>
    </source>
</evidence>
<comment type="caution">
    <text evidence="2">The sequence shown here is derived from an EMBL/GenBank/DDBJ whole genome shotgun (WGS) entry which is preliminary data.</text>
</comment>
<gene>
    <name evidence="2" type="ORF">GCM10007350_25120</name>
</gene>
<dbReference type="EMBL" id="BMYO01000006">
    <property type="protein sequence ID" value="GHD65027.1"/>
    <property type="molecule type" value="Genomic_DNA"/>
</dbReference>
<sequence>MKHILIALCLLLGLSTPALARQGLLQDPPKLAITRDLDPGQVKTAIIDGATKAKWQAREVAPGRVEATLDVGNGKHSAKVTIEYDVRSVQIHYLDSFNLKYETVSDGRVFIHPNYNKWTASLAAAIRAQLDQQLPGQVVTTPLAQ</sequence>
<evidence type="ECO:0000313" key="2">
    <source>
        <dbReference type="EMBL" id="GHD65027.1"/>
    </source>
</evidence>
<keyword evidence="3" id="KW-1185">Reference proteome</keyword>
<reference evidence="3" key="1">
    <citation type="journal article" date="2019" name="Int. J. Syst. Evol. Microbiol.">
        <title>The Global Catalogue of Microorganisms (GCM) 10K type strain sequencing project: providing services to taxonomists for standard genome sequencing and annotation.</title>
        <authorList>
            <consortium name="The Broad Institute Genomics Platform"/>
            <consortium name="The Broad Institute Genome Sequencing Center for Infectious Disease"/>
            <person name="Wu L."/>
            <person name="Ma J."/>
        </authorList>
    </citation>
    <scope>NUCLEOTIDE SEQUENCE [LARGE SCALE GENOMIC DNA]</scope>
    <source>
        <strain evidence="3">KCTC 23701</strain>
    </source>
</reference>
<accession>A0ABQ3H132</accession>
<protein>
    <recommendedName>
        <fullName evidence="4">Lipoprotein</fullName>
    </recommendedName>
</protein>